<keyword evidence="2" id="KW-0812">Transmembrane</keyword>
<organism evidence="3 4">
    <name type="scientific">Yasminevirus sp. GU-2018</name>
    <dbReference type="NCBI Taxonomy" id="2420051"/>
    <lineage>
        <taxon>Viruses</taxon>
        <taxon>Varidnaviria</taxon>
        <taxon>Bamfordvirae</taxon>
        <taxon>Nucleocytoviricota</taxon>
        <taxon>Megaviricetes</taxon>
        <taxon>Imitervirales</taxon>
        <taxon>Mimiviridae</taxon>
        <taxon>Klosneuvirinae</taxon>
        <taxon>Yasminevirus</taxon>
        <taxon>Yasminevirus saudimassiliense</taxon>
    </lineage>
</organism>
<comment type="caution">
    <text evidence="3">The sequence shown here is derived from an EMBL/GenBank/DDBJ whole genome shotgun (WGS) entry which is preliminary data.</text>
</comment>
<keyword evidence="2" id="KW-0472">Membrane</keyword>
<dbReference type="Proteomes" id="UP000594342">
    <property type="component" value="Unassembled WGS sequence"/>
</dbReference>
<proteinExistence type="predicted"/>
<dbReference type="InterPro" id="IPR029058">
    <property type="entry name" value="AB_hydrolase_fold"/>
</dbReference>
<keyword evidence="2" id="KW-1133">Transmembrane helix</keyword>
<name>A0A5K0U8U7_9VIRU</name>
<evidence type="ECO:0000313" key="4">
    <source>
        <dbReference type="Proteomes" id="UP000594342"/>
    </source>
</evidence>
<evidence type="ECO:0000256" key="1">
    <source>
        <dbReference type="SAM" id="MobiDB-lite"/>
    </source>
</evidence>
<sequence length="588" mass="68625">MDGIREVTMTAFIDTDTIKEAVLGVTNLCLPYIYYLYNCIPVMNFWLASLLIWLVIDLYRYIRYIMVYRRLNGDQKHRDTNHENIKKLLQDLRNYPDIFEDLVRDFFFNRVRLEDMNFDDVCISLFEMTGEHEQYRDTIKKTVKRFQLYQRKKGRNVFTSDQHHARVRHYKHDLSAWFNILPMYIATRAVNMIVEVYMRILGYKYYRFKSGLKIWYSKYDSKRGTPLIFFHASVGGVSVQYSVLGHFHSNHNIIMPEIPGVSFLDTHDRPPPISEIIENVHEFLLNHYIEKKSEYFVDSSKLKVNLMGHSLGCSVCSAYINKYPKNIDSFFCVEGQIFFPRAIRLSEDFYAKLEEIPTEDLISVPLFHRDLYVQYFIIKRLTIDSTMLFDLSSEDKKHIKIHMYHVKDDRRILIRPQLEYATRKKINIVYHLFDGDYSHGSFVLNKKIRNYIIGNIQRVYDEHKYLQFDILTKKTDSVEVGTVNSINSVSTGVTVSTDAPVLNLDVVANTKGADILVGSEQKNSSEGSLSNIDKKETSTRQFVLSDSEKVVDVTDLDNDDDLNTSDRSNILSDVNGESVVHSRSKVSA</sequence>
<feature type="region of interest" description="Disordered" evidence="1">
    <location>
        <begin position="556"/>
        <end position="588"/>
    </location>
</feature>
<accession>A0A5K0U8U7</accession>
<keyword evidence="4" id="KW-1185">Reference proteome</keyword>
<protein>
    <submittedName>
        <fullName evidence="3">Uncharacterized protein</fullName>
    </submittedName>
</protein>
<dbReference type="SUPFAM" id="SSF53474">
    <property type="entry name" value="alpha/beta-Hydrolases"/>
    <property type="match status" value="1"/>
</dbReference>
<dbReference type="Gene3D" id="3.40.50.1820">
    <property type="entry name" value="alpha/beta hydrolase"/>
    <property type="match status" value="1"/>
</dbReference>
<feature type="transmembrane region" description="Helical" evidence="2">
    <location>
        <begin position="43"/>
        <end position="62"/>
    </location>
</feature>
<dbReference type="EMBL" id="UPSH01000001">
    <property type="protein sequence ID" value="VBB17773.1"/>
    <property type="molecule type" value="Genomic_DNA"/>
</dbReference>
<evidence type="ECO:0000256" key="2">
    <source>
        <dbReference type="SAM" id="Phobius"/>
    </source>
</evidence>
<reference evidence="3 4" key="1">
    <citation type="submission" date="2018-10" db="EMBL/GenBank/DDBJ databases">
        <authorList>
            <consortium name="IHU Genomes"/>
        </authorList>
    </citation>
    <scope>NUCLEOTIDE SEQUENCE [LARGE SCALE GENOMIC DNA]</scope>
    <source>
        <strain evidence="3 4">A1</strain>
    </source>
</reference>
<gene>
    <name evidence="3" type="ORF">YASMINEVIRUS_236</name>
</gene>
<evidence type="ECO:0000313" key="3">
    <source>
        <dbReference type="EMBL" id="VBB17773.1"/>
    </source>
</evidence>